<evidence type="ECO:0000313" key="1">
    <source>
        <dbReference type="EMBL" id="MBP2186867.1"/>
    </source>
</evidence>
<dbReference type="InterPro" id="IPR021607">
    <property type="entry name" value="DUF3224"/>
</dbReference>
<evidence type="ECO:0000313" key="2">
    <source>
        <dbReference type="Proteomes" id="UP000741013"/>
    </source>
</evidence>
<dbReference type="InterPro" id="IPR023159">
    <property type="entry name" value="SO1590-like_sf"/>
</dbReference>
<dbReference type="Gene3D" id="2.40.350.10">
    <property type="entry name" value="SO1590-like"/>
    <property type="match status" value="1"/>
</dbReference>
<dbReference type="Proteomes" id="UP000741013">
    <property type="component" value="Unassembled WGS sequence"/>
</dbReference>
<dbReference type="Pfam" id="PF11528">
    <property type="entry name" value="DUF3224"/>
    <property type="match status" value="1"/>
</dbReference>
<organism evidence="1 2">
    <name type="scientific">Amycolatopsis magusensis</name>
    <dbReference type="NCBI Taxonomy" id="882444"/>
    <lineage>
        <taxon>Bacteria</taxon>
        <taxon>Bacillati</taxon>
        <taxon>Actinomycetota</taxon>
        <taxon>Actinomycetes</taxon>
        <taxon>Pseudonocardiales</taxon>
        <taxon>Pseudonocardiaceae</taxon>
        <taxon>Amycolatopsis</taxon>
    </lineage>
</organism>
<keyword evidence="2" id="KW-1185">Reference proteome</keyword>
<gene>
    <name evidence="1" type="ORF">JOM49_008393</name>
</gene>
<comment type="caution">
    <text evidence="1">The sequence shown here is derived from an EMBL/GenBank/DDBJ whole genome shotgun (WGS) entry which is preliminary data.</text>
</comment>
<dbReference type="EMBL" id="JAGGMS010000001">
    <property type="protein sequence ID" value="MBP2186867.1"/>
    <property type="molecule type" value="Genomic_DNA"/>
</dbReference>
<evidence type="ECO:0008006" key="3">
    <source>
        <dbReference type="Google" id="ProtNLM"/>
    </source>
</evidence>
<name>A0ABS4Q5B8_9PSEU</name>
<accession>A0ABS4Q5B8</accession>
<dbReference type="RefSeq" id="WP_209670228.1">
    <property type="nucleotide sequence ID" value="NZ_JAGGMS010000001.1"/>
</dbReference>
<reference evidence="1 2" key="1">
    <citation type="submission" date="2021-03" db="EMBL/GenBank/DDBJ databases">
        <title>Sequencing the genomes of 1000 actinobacteria strains.</title>
        <authorList>
            <person name="Klenk H.-P."/>
        </authorList>
    </citation>
    <scope>NUCLEOTIDE SEQUENCE [LARGE SCALE GENOMIC DNA]</scope>
    <source>
        <strain evidence="1 2">DSM 45510</strain>
    </source>
</reference>
<proteinExistence type="predicted"/>
<protein>
    <recommendedName>
        <fullName evidence="3">DUF3224 domain-containing protein</fullName>
    </recommendedName>
</protein>
<dbReference type="SUPFAM" id="SSF159238">
    <property type="entry name" value="SO1590-like"/>
    <property type="match status" value="1"/>
</dbReference>
<sequence>MPKITAAFTVDTWEPSSLDEAEGAELGQVRLSKTFTGAVAGTSSVTMLSAISGAAQAYVAFERFDVSIDGREGGFVLQHAAFDDSFELKILPGSGVGELAGITGSAMVAKHEDGSHTLDLDYELAD</sequence>